<dbReference type="AlphaFoldDB" id="A0AAU7CIS3"/>
<sequence>MKTFDLAEVRNFAAYLDSQMRLCDNGEGIECSTLDIALQHYAKLCCDYSNEVRQWGREIFTGRVAFDPKVEQAWREEGLRLFSRALEMASHGQSVEGPCYILDGQKLLWAALFKLHRLLDGWVTPKLAVGPSARQGLALNPSAAEEAHRRIDSLPPLPRDWQPVAPHQQALYRKLRTS</sequence>
<proteinExistence type="predicted"/>
<evidence type="ECO:0000313" key="1">
    <source>
        <dbReference type="EMBL" id="XBH05066.1"/>
    </source>
</evidence>
<dbReference type="RefSeq" id="WP_406697861.1">
    <property type="nucleotide sequence ID" value="NZ_CP155447.1"/>
</dbReference>
<protein>
    <submittedName>
        <fullName evidence="1">Uncharacterized protein</fullName>
    </submittedName>
</protein>
<dbReference type="EMBL" id="CP155447">
    <property type="protein sequence ID" value="XBH05066.1"/>
    <property type="molecule type" value="Genomic_DNA"/>
</dbReference>
<gene>
    <name evidence="1" type="ORF">V5E97_03335</name>
</gene>
<name>A0AAU7CIS3_9BACT</name>
<organism evidence="1">
    <name type="scientific">Singulisphaera sp. Ch08</name>
    <dbReference type="NCBI Taxonomy" id="3120278"/>
    <lineage>
        <taxon>Bacteria</taxon>
        <taxon>Pseudomonadati</taxon>
        <taxon>Planctomycetota</taxon>
        <taxon>Planctomycetia</taxon>
        <taxon>Isosphaerales</taxon>
        <taxon>Isosphaeraceae</taxon>
        <taxon>Singulisphaera</taxon>
    </lineage>
</organism>
<accession>A0AAU7CIS3</accession>
<reference evidence="1" key="1">
    <citation type="submission" date="2024-05" db="EMBL/GenBank/DDBJ databases">
        <title>Planctomycetes of the genus Singulisphaera possess chitinolytic capabilities.</title>
        <authorList>
            <person name="Ivanova A."/>
        </authorList>
    </citation>
    <scope>NUCLEOTIDE SEQUENCE</scope>
    <source>
        <strain evidence="1">Ch08T</strain>
    </source>
</reference>